<evidence type="ECO:0000256" key="1">
    <source>
        <dbReference type="PROSITE-ProRule" id="PRU00259"/>
    </source>
</evidence>
<dbReference type="InterPro" id="IPR052579">
    <property type="entry name" value="Zinc_finger_SWIM"/>
</dbReference>
<dbReference type="PROSITE" id="PS50176">
    <property type="entry name" value="ARM_REPEAT"/>
    <property type="match status" value="1"/>
</dbReference>
<feature type="region of interest" description="Disordered" evidence="2">
    <location>
        <begin position="996"/>
        <end position="1037"/>
    </location>
</feature>
<reference evidence="5" key="1">
    <citation type="submission" date="2017-12" db="EMBL/GenBank/DDBJ databases">
        <title>Gene loss provides genomic basis for host adaptation in cereal stripe rust fungi.</title>
        <authorList>
            <person name="Xia C."/>
        </authorList>
    </citation>
    <scope>NUCLEOTIDE SEQUENCE [LARGE SCALE GENOMIC DNA]</scope>
    <source>
        <strain evidence="5">93-210</strain>
    </source>
</reference>
<dbReference type="CDD" id="cd22744">
    <property type="entry name" value="OTU"/>
    <property type="match status" value="1"/>
</dbReference>
<comment type="caution">
    <text evidence="5">The sequence shown here is derived from an EMBL/GenBank/DDBJ whole genome shotgun (WGS) entry which is preliminary data.</text>
</comment>
<feature type="transmembrane region" description="Helical" evidence="3">
    <location>
        <begin position="91"/>
        <end position="114"/>
    </location>
</feature>
<dbReference type="Proteomes" id="UP000239156">
    <property type="component" value="Unassembled WGS sequence"/>
</dbReference>
<feature type="compositionally biased region" description="Acidic residues" evidence="2">
    <location>
        <begin position="1028"/>
        <end position="1037"/>
    </location>
</feature>
<keyword evidence="6" id="KW-1185">Reference proteome</keyword>
<dbReference type="VEuPathDB" id="FungiDB:PSTT_07971"/>
<feature type="repeat" description="ARM" evidence="1">
    <location>
        <begin position="559"/>
        <end position="588"/>
    </location>
</feature>
<evidence type="ECO:0000313" key="5">
    <source>
        <dbReference type="EMBL" id="POW07900.1"/>
    </source>
</evidence>
<sequence>MVSHDLSTQLLALNVALVTTLAAACFTEQCAGRSRLCGREPRSRASRNSRINEERRLTPSPFNLGILNHRVRLSTELIIQHNKLSKPIMKCFIVTVALCGAAFASTIGAMNVVIKGKECKPSIPKKVSSESRPGQKLVKVVVMCKQRGISGIRRQAKEFRTSLETRYERKGNDKDETKILPRRKETLLFKASKSLHAQIMGLLRHERPNIIGDYPPLPVNSLLPKTSNHIQHRPTQHQPHPTTTNHILLSLTDMSTTDNPAPAMTLTPEILMQIAQLLATHKIPIPGAIPSPPEEHPGASRNNLINNPPPDAPDNNLKQSSEPLDNLIGSVKPLGYDLNDLEDERDPIKDPLTEVATLTNLSVSCKSAGTQEGELITNVKEFDCRFGEPMDPPPSKKFLSMDNLFEFVQCWAEYHGYAVSKGSSHAGKNIYIRCDRGGSYSGTVENPVKRDSSTRKCGCLFQVKGSRSTSKSSTDPYWYLVTMHAQHNHAPLHCPSAHPSHRQLDPDEVIEVRRLAKSNVKTSQILLQLQQADSETLAVNQTINNAIHKIRQAELDGKTPIEALLNLLKQRNWLWDVDINSAGVIQNLFFAHPGSVHLARLYHHVALLDATYKTNRYKLPLLHVIGQTATNKSFAIAFCFLMYENNEGYLWAVNNLRKHVWNPNRIPPVFISERETALRNALAQVFPNSKRHLCAWHICTNITTFCKRLFPSDMIAWQQFLDHWIRTASSKNVEIFEANLCELKQLISKRPAVIKYLETCILPEKEHFVVAWASLFPHLRNLNTSRVESGHAFIKRFILNSTGDLLLVWKSLSNTVDHQITHVHASIGQDSIKMLTNIPRSFINLSQKISQFAILEAQKQYSRLKDLDPSDTCSKTVFIGSGIPCCHMIADILEYAACWSRIKEAPVVDLNEEISRIHLLLSEEHTDQLPRIFEQFNQILAGTHLAAKIQTPNVKEQTKGRPSHKKGATSSTKRLPSPHKISEAELVKEQKVVKAAVAKEKKKRSIEPKPTKARKRVKKSGQQLSDAGESESGDCEASELGNLSALEDIDWDSKDVKDGARDKISENEPVPVVFKRFVHNIFNPLGDGNCGFRCTAKALEYPDNGWLRVRQEMVKEIEANLDFYSKLQGGDTSIKKIIAGLNVPKSKGKIPVSKWLNKLDHGQVIANTYNRPVVFFSTESSGKFIPSRLGPREENAILNPIYLLHVDGNHWTLPIMQDNLKPIPPIIDLIFTTTNSQLTRDK</sequence>
<keyword evidence="3" id="KW-1133">Transmembrane helix</keyword>
<dbReference type="Gene3D" id="3.90.70.80">
    <property type="match status" value="1"/>
</dbReference>
<dbReference type="Pfam" id="PF10551">
    <property type="entry name" value="MULE"/>
    <property type="match status" value="1"/>
</dbReference>
<dbReference type="PANTHER" id="PTHR31569">
    <property type="entry name" value="SWIM-TYPE DOMAIN-CONTAINING PROTEIN"/>
    <property type="match status" value="1"/>
</dbReference>
<feature type="transmembrane region" description="Helical" evidence="3">
    <location>
        <begin position="6"/>
        <end position="26"/>
    </location>
</feature>
<dbReference type="PANTHER" id="PTHR31569:SF4">
    <property type="entry name" value="SWIM-TYPE DOMAIN-CONTAINING PROTEIN"/>
    <property type="match status" value="1"/>
</dbReference>
<dbReference type="EMBL" id="PKSL01000070">
    <property type="protein sequence ID" value="POW07900.1"/>
    <property type="molecule type" value="Genomic_DNA"/>
</dbReference>
<protein>
    <recommendedName>
        <fullName evidence="4">MULE transposase domain-containing protein</fullName>
    </recommendedName>
</protein>
<dbReference type="InterPro" id="IPR000225">
    <property type="entry name" value="Armadillo"/>
</dbReference>
<evidence type="ECO:0000256" key="2">
    <source>
        <dbReference type="SAM" id="MobiDB-lite"/>
    </source>
</evidence>
<keyword evidence="3" id="KW-0812">Transmembrane</keyword>
<dbReference type="VEuPathDB" id="FungiDB:PSHT_07468"/>
<feature type="region of interest" description="Disordered" evidence="2">
    <location>
        <begin position="950"/>
        <end position="982"/>
    </location>
</feature>
<feature type="region of interest" description="Disordered" evidence="2">
    <location>
        <begin position="285"/>
        <end position="326"/>
    </location>
</feature>
<organism evidence="5 6">
    <name type="scientific">Puccinia striiformis</name>
    <dbReference type="NCBI Taxonomy" id="27350"/>
    <lineage>
        <taxon>Eukaryota</taxon>
        <taxon>Fungi</taxon>
        <taxon>Dikarya</taxon>
        <taxon>Basidiomycota</taxon>
        <taxon>Pucciniomycotina</taxon>
        <taxon>Pucciniomycetes</taxon>
        <taxon>Pucciniales</taxon>
        <taxon>Pucciniaceae</taxon>
        <taxon>Puccinia</taxon>
    </lineage>
</organism>
<gene>
    <name evidence="5" type="ORF">PSTT_07971</name>
</gene>
<proteinExistence type="predicted"/>
<evidence type="ECO:0000313" key="6">
    <source>
        <dbReference type="Proteomes" id="UP000239156"/>
    </source>
</evidence>
<accession>A0A2S4VES5</accession>
<keyword evidence="3" id="KW-0472">Membrane</keyword>
<dbReference type="InterPro" id="IPR018289">
    <property type="entry name" value="MULE_transposase_dom"/>
</dbReference>
<feature type="domain" description="MULE transposase" evidence="4">
    <location>
        <begin position="606"/>
        <end position="701"/>
    </location>
</feature>
<name>A0A2S4VES5_9BASI</name>
<evidence type="ECO:0000256" key="3">
    <source>
        <dbReference type="SAM" id="Phobius"/>
    </source>
</evidence>
<dbReference type="AlphaFoldDB" id="A0A2S4VES5"/>
<evidence type="ECO:0000259" key="4">
    <source>
        <dbReference type="Pfam" id="PF10551"/>
    </source>
</evidence>